<sequence length="72" mass="7774">MTGPVFLARPVRGLVGETRRVVHTFDVPRGETPSRLVAFCGADFGPGELEIKNAPEGMPCMECLRHIPVPAS</sequence>
<accession>A0A9Y2N1R1</accession>
<dbReference type="EMBL" id="CP127294">
    <property type="protein sequence ID" value="WIX83304.1"/>
    <property type="molecule type" value="Genomic_DNA"/>
</dbReference>
<organism evidence="1 2">
    <name type="scientific">Amycolatopsis carbonis</name>
    <dbReference type="NCBI Taxonomy" id="715471"/>
    <lineage>
        <taxon>Bacteria</taxon>
        <taxon>Bacillati</taxon>
        <taxon>Actinomycetota</taxon>
        <taxon>Actinomycetes</taxon>
        <taxon>Pseudonocardiales</taxon>
        <taxon>Pseudonocardiaceae</taxon>
        <taxon>Amycolatopsis</taxon>
    </lineage>
</organism>
<protein>
    <submittedName>
        <fullName evidence="1">Uncharacterized protein</fullName>
    </submittedName>
</protein>
<dbReference type="KEGG" id="acab:QRX50_22355"/>
<evidence type="ECO:0000313" key="1">
    <source>
        <dbReference type="EMBL" id="WIX83304.1"/>
    </source>
</evidence>
<name>A0A9Y2N1R1_9PSEU</name>
<gene>
    <name evidence="1" type="ORF">QRX50_22355</name>
</gene>
<evidence type="ECO:0000313" key="2">
    <source>
        <dbReference type="Proteomes" id="UP001236014"/>
    </source>
</evidence>
<proteinExistence type="predicted"/>
<reference evidence="1 2" key="1">
    <citation type="submission" date="2023-06" db="EMBL/GenBank/DDBJ databases">
        <authorList>
            <person name="Oyuntsetseg B."/>
            <person name="Kim S.B."/>
        </authorList>
    </citation>
    <scope>NUCLEOTIDE SEQUENCE [LARGE SCALE GENOMIC DNA]</scope>
    <source>
        <strain evidence="1 2">2-15</strain>
    </source>
</reference>
<dbReference type="AlphaFoldDB" id="A0A9Y2N1R1"/>
<dbReference type="Proteomes" id="UP001236014">
    <property type="component" value="Chromosome"/>
</dbReference>
<keyword evidence="2" id="KW-1185">Reference proteome</keyword>